<evidence type="ECO:0000256" key="9">
    <source>
        <dbReference type="ARBA" id="ARBA00061532"/>
    </source>
</evidence>
<gene>
    <name evidence="10" type="primary">murJ</name>
    <name evidence="12" type="ordered locus">Acry_1019</name>
</gene>
<evidence type="ECO:0000256" key="5">
    <source>
        <dbReference type="ARBA" id="ARBA00022984"/>
    </source>
</evidence>
<dbReference type="GO" id="GO:0071555">
    <property type="term" value="P:cell wall organization"/>
    <property type="evidence" value="ECO:0007669"/>
    <property type="project" value="UniProtKB-UniRule"/>
</dbReference>
<dbReference type="EMBL" id="CP000697">
    <property type="protein sequence ID" value="ABQ30236.1"/>
    <property type="molecule type" value="Genomic_DNA"/>
</dbReference>
<keyword evidence="7 10" id="KW-0472">Membrane</keyword>
<evidence type="ECO:0000256" key="4">
    <source>
        <dbReference type="ARBA" id="ARBA00022960"/>
    </source>
</evidence>
<organism evidence="12 13">
    <name type="scientific">Acidiphilium cryptum (strain JF-5)</name>
    <dbReference type="NCBI Taxonomy" id="349163"/>
    <lineage>
        <taxon>Bacteria</taxon>
        <taxon>Pseudomonadati</taxon>
        <taxon>Pseudomonadota</taxon>
        <taxon>Alphaproteobacteria</taxon>
        <taxon>Acetobacterales</taxon>
        <taxon>Acidocellaceae</taxon>
        <taxon>Acidiphilium</taxon>
    </lineage>
</organism>
<evidence type="ECO:0000256" key="8">
    <source>
        <dbReference type="ARBA" id="ARBA00060041"/>
    </source>
</evidence>
<sequence>MLRNALTVGAWTMGSRVLGFARDILIAALLGAGPAADAFFVALRLPNLFRRLFGEGAFSAAFIPAYAGALAQEGEAPARRLAEEVTAIMAVFLMALTILGLLFMPLVLDVLAPGFRADPAKFALAVRLSRITFPYLWLICLCALFSGVLNARGHFAAASAAPILFNVCIIATLLILHAAGQRVPEALAYGVALSGIVQFVLLAWALARAGSPLRLRVPRLTPGARTVLRRLGPGLIGAGVTQLNLTVDTIIASLLPTGTVSVLYYADRVNQLPLGVIGTAVGTVLLPSLSRQFRRNETDAARESLNRAIAVSLLLTLPAAAALAAIGLPVMRTLFAHGAFSDADAARSAAALAVYAFGLPAFVLVKLFAPGFFARGDTSTPVKTGLAAVAINLALNLALMHPLQQVGIALSTSLAAWFNALALALLLRRRADFAPDRALARRILAIALASGLMALALLALRRTALMHLAPVASLALLIAAGLAVFALAGILLGAIRPTELRLLLRRPKPA</sequence>
<feature type="transmembrane region" description="Helical" evidence="10">
    <location>
        <begin position="272"/>
        <end position="289"/>
    </location>
</feature>
<evidence type="ECO:0000256" key="6">
    <source>
        <dbReference type="ARBA" id="ARBA00022989"/>
    </source>
</evidence>
<dbReference type="eggNOG" id="COG0728">
    <property type="taxonomic scope" value="Bacteria"/>
</dbReference>
<dbReference type="PRINTS" id="PR01806">
    <property type="entry name" value="VIRFACTRMVIN"/>
</dbReference>
<dbReference type="KEGG" id="acr:Acry_1019"/>
<reference evidence="12 13" key="1">
    <citation type="submission" date="2007-05" db="EMBL/GenBank/DDBJ databases">
        <title>Complete sequence of chromosome of Acidiphilium cryptum JF-5.</title>
        <authorList>
            <consortium name="US DOE Joint Genome Institute"/>
            <person name="Copeland A."/>
            <person name="Lucas S."/>
            <person name="Lapidus A."/>
            <person name="Barry K."/>
            <person name="Detter J.C."/>
            <person name="Glavina del Rio T."/>
            <person name="Hammon N."/>
            <person name="Israni S."/>
            <person name="Dalin E."/>
            <person name="Tice H."/>
            <person name="Pitluck S."/>
            <person name="Sims D."/>
            <person name="Brettin T."/>
            <person name="Bruce D."/>
            <person name="Han C."/>
            <person name="Schmutz J."/>
            <person name="Larimer F."/>
            <person name="Land M."/>
            <person name="Hauser L."/>
            <person name="Kyrpides N."/>
            <person name="Kim E."/>
            <person name="Magnuson T."/>
            <person name="Richardson P."/>
        </authorList>
    </citation>
    <scope>NUCLEOTIDE SEQUENCE [LARGE SCALE GENOMIC DNA]</scope>
    <source>
        <strain evidence="12 13">JF-5</strain>
    </source>
</reference>
<dbReference type="GO" id="GO:0005886">
    <property type="term" value="C:plasma membrane"/>
    <property type="evidence" value="ECO:0007669"/>
    <property type="project" value="UniProtKB-SubCell"/>
</dbReference>
<evidence type="ECO:0000256" key="2">
    <source>
        <dbReference type="ARBA" id="ARBA00022475"/>
    </source>
</evidence>
<dbReference type="HOGENOM" id="CLU_006797_5_3_5"/>
<name>A5FXA4_ACICJ</name>
<keyword evidence="10 11" id="KW-0813">Transport</keyword>
<dbReference type="PANTHER" id="PTHR47019">
    <property type="entry name" value="LIPID II FLIPPASE MURJ"/>
    <property type="match status" value="1"/>
</dbReference>
<keyword evidence="2 10" id="KW-1003">Cell membrane</keyword>
<evidence type="ECO:0000256" key="7">
    <source>
        <dbReference type="ARBA" id="ARBA00023136"/>
    </source>
</evidence>
<keyword evidence="10 11" id="KW-0961">Cell wall biogenesis/degradation</keyword>
<proteinExistence type="inferred from homology"/>
<comment type="subcellular location">
    <subcellularLocation>
        <location evidence="10">Cell inner membrane</location>
        <topology evidence="10">Multi-pass membrane protein</topology>
    </subcellularLocation>
    <subcellularLocation>
        <location evidence="1">Cell membrane</location>
        <topology evidence="1">Multi-pass membrane protein</topology>
    </subcellularLocation>
</comment>
<keyword evidence="4 10" id="KW-0133">Cell shape</keyword>
<dbReference type="HAMAP" id="MF_02078">
    <property type="entry name" value="MurJ_MviN"/>
    <property type="match status" value="1"/>
</dbReference>
<dbReference type="InterPro" id="IPR051050">
    <property type="entry name" value="Lipid_II_flippase_MurJ/MviN"/>
</dbReference>
<dbReference type="GO" id="GO:0015648">
    <property type="term" value="F:lipid-linked peptidoglycan transporter activity"/>
    <property type="evidence" value="ECO:0007669"/>
    <property type="project" value="UniProtKB-UniRule"/>
</dbReference>
<evidence type="ECO:0000256" key="11">
    <source>
        <dbReference type="PIRNR" id="PIRNR002869"/>
    </source>
</evidence>
<evidence type="ECO:0000256" key="10">
    <source>
        <dbReference type="HAMAP-Rule" id="MF_02078"/>
    </source>
</evidence>
<dbReference type="PANTHER" id="PTHR47019:SF1">
    <property type="entry name" value="LIPID II FLIPPASE MURJ"/>
    <property type="match status" value="1"/>
</dbReference>
<keyword evidence="10" id="KW-0997">Cell inner membrane</keyword>
<dbReference type="UniPathway" id="UPA00219"/>
<keyword evidence="13" id="KW-1185">Reference proteome</keyword>
<keyword evidence="5 10" id="KW-0573">Peptidoglycan synthesis</keyword>
<dbReference type="GO" id="GO:0034204">
    <property type="term" value="P:lipid translocation"/>
    <property type="evidence" value="ECO:0007669"/>
    <property type="project" value="TreeGrafter"/>
</dbReference>
<feature type="transmembrane region" description="Helical" evidence="10">
    <location>
        <begin position="309"/>
        <end position="328"/>
    </location>
</feature>
<feature type="transmembrane region" description="Helical" evidence="10">
    <location>
        <begin position="87"/>
        <end position="112"/>
    </location>
</feature>
<dbReference type="Proteomes" id="UP000000245">
    <property type="component" value="Chromosome"/>
</dbReference>
<feature type="transmembrane region" description="Helical" evidence="10">
    <location>
        <begin position="348"/>
        <end position="369"/>
    </location>
</feature>
<dbReference type="RefSeq" id="WP_011941931.1">
    <property type="nucleotide sequence ID" value="NC_009484.1"/>
</dbReference>
<evidence type="ECO:0000256" key="1">
    <source>
        <dbReference type="ARBA" id="ARBA00004651"/>
    </source>
</evidence>
<feature type="transmembrane region" description="Helical" evidence="10">
    <location>
        <begin position="132"/>
        <end position="151"/>
    </location>
</feature>
<feature type="transmembrane region" description="Helical" evidence="10">
    <location>
        <begin position="20"/>
        <end position="43"/>
    </location>
</feature>
<dbReference type="GO" id="GO:0008360">
    <property type="term" value="P:regulation of cell shape"/>
    <property type="evidence" value="ECO:0007669"/>
    <property type="project" value="UniProtKB-UniRule"/>
</dbReference>
<feature type="transmembrane region" description="Helical" evidence="10">
    <location>
        <begin position="406"/>
        <end position="427"/>
    </location>
</feature>
<evidence type="ECO:0000313" key="12">
    <source>
        <dbReference type="EMBL" id="ABQ30236.1"/>
    </source>
</evidence>
<comment type="similarity">
    <text evidence="9 10 11">Belongs to the MurJ/MviN family.</text>
</comment>
<comment type="pathway">
    <text evidence="10">Cell wall biogenesis; peptidoglycan biosynthesis.</text>
</comment>
<feature type="transmembrane region" description="Helical" evidence="10">
    <location>
        <begin position="381"/>
        <end position="400"/>
    </location>
</feature>
<protein>
    <recommendedName>
        <fullName evidence="10">Probable lipid II flippase MurJ</fullName>
    </recommendedName>
</protein>
<dbReference type="AlphaFoldDB" id="A5FXA4"/>
<dbReference type="CDD" id="cd13123">
    <property type="entry name" value="MATE_MurJ_like"/>
    <property type="match status" value="1"/>
</dbReference>
<keyword evidence="6 10" id="KW-1133">Transmembrane helix</keyword>
<feature type="transmembrane region" description="Helical" evidence="10">
    <location>
        <begin position="163"/>
        <end position="180"/>
    </location>
</feature>
<dbReference type="GO" id="GO:0009252">
    <property type="term" value="P:peptidoglycan biosynthetic process"/>
    <property type="evidence" value="ECO:0007669"/>
    <property type="project" value="UniProtKB-UniRule"/>
</dbReference>
<evidence type="ECO:0000313" key="13">
    <source>
        <dbReference type="Proteomes" id="UP000000245"/>
    </source>
</evidence>
<dbReference type="STRING" id="349163.Acry_1019"/>
<evidence type="ECO:0000256" key="3">
    <source>
        <dbReference type="ARBA" id="ARBA00022692"/>
    </source>
</evidence>
<comment type="function">
    <text evidence="8 10 11">Involved in peptidoglycan biosynthesis. Transports lipid-linked peptidoglycan precursors from the inner to the outer leaflet of the cytoplasmic membrane.</text>
</comment>
<accession>A5FXA4</accession>
<dbReference type="NCBIfam" id="TIGR01695">
    <property type="entry name" value="murJ_mviN"/>
    <property type="match status" value="1"/>
</dbReference>
<dbReference type="InterPro" id="IPR004268">
    <property type="entry name" value="MurJ"/>
</dbReference>
<feature type="transmembrane region" description="Helical" evidence="10">
    <location>
        <begin position="472"/>
        <end position="495"/>
    </location>
</feature>
<feature type="transmembrane region" description="Helical" evidence="10">
    <location>
        <begin position="186"/>
        <end position="207"/>
    </location>
</feature>
<feature type="transmembrane region" description="Helical" evidence="10">
    <location>
        <begin position="439"/>
        <end position="460"/>
    </location>
</feature>
<dbReference type="PIRSF" id="PIRSF002869">
    <property type="entry name" value="MviN"/>
    <property type="match status" value="1"/>
</dbReference>
<keyword evidence="3 10" id="KW-0812">Transmembrane</keyword>
<dbReference type="Pfam" id="PF03023">
    <property type="entry name" value="MurJ"/>
    <property type="match status" value="1"/>
</dbReference>